<gene>
    <name evidence="1" type="ORF">F2P81_008382</name>
</gene>
<name>A0A6A4T247_SCOMX</name>
<proteinExistence type="predicted"/>
<dbReference type="AlphaFoldDB" id="A0A6A4T247"/>
<dbReference type="EMBL" id="VEVO01000007">
    <property type="protein sequence ID" value="KAF0040147.1"/>
    <property type="molecule type" value="Genomic_DNA"/>
</dbReference>
<organism evidence="1 2">
    <name type="scientific">Scophthalmus maximus</name>
    <name type="common">Turbot</name>
    <name type="synonym">Psetta maxima</name>
    <dbReference type="NCBI Taxonomy" id="52904"/>
    <lineage>
        <taxon>Eukaryota</taxon>
        <taxon>Metazoa</taxon>
        <taxon>Chordata</taxon>
        <taxon>Craniata</taxon>
        <taxon>Vertebrata</taxon>
        <taxon>Euteleostomi</taxon>
        <taxon>Actinopterygii</taxon>
        <taxon>Neopterygii</taxon>
        <taxon>Teleostei</taxon>
        <taxon>Neoteleostei</taxon>
        <taxon>Acanthomorphata</taxon>
        <taxon>Carangaria</taxon>
        <taxon>Pleuronectiformes</taxon>
        <taxon>Pleuronectoidei</taxon>
        <taxon>Scophthalmidae</taxon>
        <taxon>Scophthalmus</taxon>
    </lineage>
</organism>
<accession>A0A6A4T247</accession>
<comment type="caution">
    <text evidence="1">The sequence shown here is derived from an EMBL/GenBank/DDBJ whole genome shotgun (WGS) entry which is preliminary data.</text>
</comment>
<reference evidence="1 2" key="1">
    <citation type="submission" date="2019-06" db="EMBL/GenBank/DDBJ databases">
        <title>Draft genomes of female and male turbot (Scophthalmus maximus).</title>
        <authorList>
            <person name="Xu H."/>
            <person name="Xu X.-W."/>
            <person name="Shao C."/>
            <person name="Chen S."/>
        </authorList>
    </citation>
    <scope>NUCLEOTIDE SEQUENCE [LARGE SCALE GENOMIC DNA]</scope>
    <source>
        <strain evidence="1">Ysfricsl-2016a</strain>
        <tissue evidence="1">Blood</tissue>
    </source>
</reference>
<dbReference type="Proteomes" id="UP000438429">
    <property type="component" value="Unassembled WGS sequence"/>
</dbReference>
<evidence type="ECO:0000313" key="1">
    <source>
        <dbReference type="EMBL" id="KAF0040147.1"/>
    </source>
</evidence>
<protein>
    <submittedName>
        <fullName evidence="1">Uncharacterized protein</fullName>
    </submittedName>
</protein>
<sequence>MFKSVSTRYLRVRPGPSGVFICLLMKNNNKTKSYAKMFPETLRAASPTLDTSSPVNSGAVVSPFETFTALGALGRESLSFVIRLDSRSSDYSKLNTSTLQVCEHMTECG</sequence>
<evidence type="ECO:0000313" key="2">
    <source>
        <dbReference type="Proteomes" id="UP000438429"/>
    </source>
</evidence>